<dbReference type="PANTHER" id="PTHR13950:SF9">
    <property type="entry name" value="RABCONNECTIN-3A"/>
    <property type="match status" value="1"/>
</dbReference>
<evidence type="ECO:0000313" key="4">
    <source>
        <dbReference type="Proteomes" id="UP000436088"/>
    </source>
</evidence>
<dbReference type="InterPro" id="IPR052208">
    <property type="entry name" value="DmX-like/RAVE_component"/>
</dbReference>
<dbReference type="SMART" id="SM00320">
    <property type="entry name" value="WD40"/>
    <property type="match status" value="1"/>
</dbReference>
<organism evidence="3 4">
    <name type="scientific">Hibiscus syriacus</name>
    <name type="common">Rose of Sharon</name>
    <dbReference type="NCBI Taxonomy" id="106335"/>
    <lineage>
        <taxon>Eukaryota</taxon>
        <taxon>Viridiplantae</taxon>
        <taxon>Streptophyta</taxon>
        <taxon>Embryophyta</taxon>
        <taxon>Tracheophyta</taxon>
        <taxon>Spermatophyta</taxon>
        <taxon>Magnoliopsida</taxon>
        <taxon>eudicotyledons</taxon>
        <taxon>Gunneridae</taxon>
        <taxon>Pentapetalae</taxon>
        <taxon>rosids</taxon>
        <taxon>malvids</taxon>
        <taxon>Malvales</taxon>
        <taxon>Malvaceae</taxon>
        <taxon>Malvoideae</taxon>
        <taxon>Hibiscus</taxon>
    </lineage>
</organism>
<dbReference type="PROSITE" id="PS50294">
    <property type="entry name" value="WD_REPEATS_REGION"/>
    <property type="match status" value="1"/>
</dbReference>
<keyword evidence="4" id="KW-1185">Reference proteome</keyword>
<accession>A0A6A2ZNP5</accession>
<dbReference type="InterPro" id="IPR036322">
    <property type="entry name" value="WD40_repeat_dom_sf"/>
</dbReference>
<protein>
    <submittedName>
        <fullName evidence="3">Uncharacterized protein</fullName>
    </submittedName>
</protein>
<dbReference type="Gene3D" id="2.130.10.10">
    <property type="entry name" value="YVTN repeat-like/Quinoprotein amine dehydrogenase"/>
    <property type="match status" value="1"/>
</dbReference>
<evidence type="ECO:0000256" key="1">
    <source>
        <dbReference type="PROSITE-ProRule" id="PRU00221"/>
    </source>
</evidence>
<dbReference type="Proteomes" id="UP000436088">
    <property type="component" value="Unassembled WGS sequence"/>
</dbReference>
<dbReference type="InterPro" id="IPR001680">
    <property type="entry name" value="WD40_rpt"/>
</dbReference>
<evidence type="ECO:0000313" key="3">
    <source>
        <dbReference type="EMBL" id="KAE8693651.1"/>
    </source>
</evidence>
<comment type="caution">
    <text evidence="3">The sequence shown here is derived from an EMBL/GenBank/DDBJ whole genome shotgun (WGS) entry which is preliminary data.</text>
</comment>
<evidence type="ECO:0000256" key="2">
    <source>
        <dbReference type="SAM" id="MobiDB-lite"/>
    </source>
</evidence>
<sequence>MGLSTGHRLDETSATHFNSSIADSSLRAAIRIFSSIFKEVMTSKLLTLLDLYEYYANFASAWLQGNSEGLVLMMQPLIITYTNGNTPYEVDMLALKEMLNQVPDTVTKKSFYSVNEIVWNQPVFHCAPCWEHNLFNWEDGLPYKDQSDYIWSAAEWSRNGWAGCESTPVPTCVSPGVGLANNKGAHLGHMNLHFHLLSICKAFSLCIVLYFQFGKDKATATYGVLPAANVAYSNSGGARSIEVFDNDIGSGSVSPLIVTGGKKMVMLEFGLRDFRYIATGKTKKHRHHDDAERSINSSSNVDTKTGNSKQQRDQNHGGMLWYIPKAHLGSITKISTIPNTSLFLTGSKDGDVKLWDAKEPKLAHHRSKLHERYTFLQPNSLGFGGVVRSSFFLAFINPLISPICGRIEFRFI</sequence>
<dbReference type="AlphaFoldDB" id="A0A6A2ZNP5"/>
<gene>
    <name evidence="3" type="ORF">F3Y22_tig00110794pilonHSYRG00025</name>
</gene>
<dbReference type="PANTHER" id="PTHR13950">
    <property type="entry name" value="RABCONNECTIN-RELATED"/>
    <property type="match status" value="1"/>
</dbReference>
<reference evidence="3" key="1">
    <citation type="submission" date="2019-09" db="EMBL/GenBank/DDBJ databases">
        <title>Draft genome information of white flower Hibiscus syriacus.</title>
        <authorList>
            <person name="Kim Y.-M."/>
        </authorList>
    </citation>
    <scope>NUCLEOTIDE SEQUENCE [LARGE SCALE GENOMIC DNA]</scope>
    <source>
        <strain evidence="3">YM2019G1</strain>
    </source>
</reference>
<name>A0A6A2ZNP5_HIBSY</name>
<feature type="compositionally biased region" description="Polar residues" evidence="2">
    <location>
        <begin position="294"/>
        <end position="309"/>
    </location>
</feature>
<dbReference type="GO" id="GO:0007035">
    <property type="term" value="P:vacuolar acidification"/>
    <property type="evidence" value="ECO:0007669"/>
    <property type="project" value="TreeGrafter"/>
</dbReference>
<dbReference type="InterPro" id="IPR015943">
    <property type="entry name" value="WD40/YVTN_repeat-like_dom_sf"/>
</dbReference>
<dbReference type="GO" id="GO:0043291">
    <property type="term" value="C:RAVE complex"/>
    <property type="evidence" value="ECO:0007669"/>
    <property type="project" value="TreeGrafter"/>
</dbReference>
<dbReference type="SUPFAM" id="SSF50978">
    <property type="entry name" value="WD40 repeat-like"/>
    <property type="match status" value="1"/>
</dbReference>
<proteinExistence type="predicted"/>
<keyword evidence="1" id="KW-0853">WD repeat</keyword>
<feature type="region of interest" description="Disordered" evidence="2">
    <location>
        <begin position="282"/>
        <end position="314"/>
    </location>
</feature>
<dbReference type="EMBL" id="VEPZ02001114">
    <property type="protein sequence ID" value="KAE8693651.1"/>
    <property type="molecule type" value="Genomic_DNA"/>
</dbReference>
<dbReference type="PROSITE" id="PS50082">
    <property type="entry name" value="WD_REPEATS_2"/>
    <property type="match status" value="1"/>
</dbReference>
<feature type="repeat" description="WD" evidence="1">
    <location>
        <begin position="324"/>
        <end position="365"/>
    </location>
</feature>